<accession>A0AAW4IWK6</accession>
<keyword evidence="3" id="KW-1185">Reference proteome</keyword>
<comment type="caution">
    <text evidence="2">The sequence shown here is derived from an EMBL/GenBank/DDBJ whole genome shotgun (WGS) entry which is preliminary data.</text>
</comment>
<proteinExistence type="predicted"/>
<dbReference type="EMBL" id="JAGBKN010000013">
    <property type="protein sequence ID" value="MBO1517153.1"/>
    <property type="molecule type" value="Genomic_DNA"/>
</dbReference>
<feature type="region of interest" description="Disordered" evidence="1">
    <location>
        <begin position="1"/>
        <end position="40"/>
    </location>
</feature>
<organism evidence="2 3">
    <name type="scientific">Psychrobacter halodurans</name>
    <dbReference type="NCBI Taxonomy" id="2818439"/>
    <lineage>
        <taxon>Bacteria</taxon>
        <taxon>Pseudomonadati</taxon>
        <taxon>Pseudomonadota</taxon>
        <taxon>Gammaproteobacteria</taxon>
        <taxon>Moraxellales</taxon>
        <taxon>Moraxellaceae</taxon>
        <taxon>Psychrobacter</taxon>
    </lineage>
</organism>
<gene>
    <name evidence="2" type="ORF">J3491_07370</name>
</gene>
<name>A0AAW4IWK6_9GAMM</name>
<evidence type="ECO:0000313" key="2">
    <source>
        <dbReference type="EMBL" id="MBO1517153.1"/>
    </source>
</evidence>
<sequence length="72" mass="8693">MTNSQYNEKNEQDELQKYLEEKAKQEKEQEKQKEQEPEQLSAYEACVLRENARIHELIAEAQRESREHDLDD</sequence>
<dbReference type="RefSeq" id="WP_207969693.1">
    <property type="nucleotide sequence ID" value="NZ_JAGBKN010000013.1"/>
</dbReference>
<evidence type="ECO:0000256" key="1">
    <source>
        <dbReference type="SAM" id="MobiDB-lite"/>
    </source>
</evidence>
<reference evidence="2 3" key="1">
    <citation type="submission" date="2021-03" db="EMBL/GenBank/DDBJ databases">
        <authorList>
            <person name="Shang D.-D."/>
            <person name="Du Z.-J."/>
            <person name="Chen G.-J."/>
        </authorList>
    </citation>
    <scope>NUCLEOTIDE SEQUENCE [LARGE SCALE GENOMIC DNA]</scope>
    <source>
        <strain evidence="2 3">F2608</strain>
    </source>
</reference>
<evidence type="ECO:0000313" key="3">
    <source>
        <dbReference type="Proteomes" id="UP000664161"/>
    </source>
</evidence>
<dbReference type="AlphaFoldDB" id="A0AAW4IWK6"/>
<protein>
    <submittedName>
        <fullName evidence="2">Uncharacterized protein</fullName>
    </submittedName>
</protein>
<dbReference type="Proteomes" id="UP000664161">
    <property type="component" value="Unassembled WGS sequence"/>
</dbReference>
<feature type="compositionally biased region" description="Basic and acidic residues" evidence="1">
    <location>
        <begin position="8"/>
        <end position="36"/>
    </location>
</feature>